<dbReference type="AlphaFoldDB" id="A0AA37SRP3"/>
<keyword evidence="3" id="KW-1185">Reference proteome</keyword>
<gene>
    <name evidence="2" type="ORF">GCM10007940_33730</name>
</gene>
<evidence type="ECO:0000259" key="1">
    <source>
        <dbReference type="Pfam" id="PF01636"/>
    </source>
</evidence>
<dbReference type="InterPro" id="IPR041726">
    <property type="entry name" value="ACAD10_11_N"/>
</dbReference>
<dbReference type="InterPro" id="IPR002575">
    <property type="entry name" value="Aminoglycoside_PTrfase"/>
</dbReference>
<feature type="domain" description="Aminoglycoside phosphotransferase" evidence="1">
    <location>
        <begin position="36"/>
        <end position="258"/>
    </location>
</feature>
<comment type="caution">
    <text evidence="2">The sequence shown here is derived from an EMBL/GenBank/DDBJ whole genome shotgun (WGS) entry which is preliminary data.</text>
</comment>
<dbReference type="Gene3D" id="3.90.1200.10">
    <property type="match status" value="1"/>
</dbReference>
<dbReference type="Proteomes" id="UP001156666">
    <property type="component" value="Unassembled WGS sequence"/>
</dbReference>
<name>A0AA37SRP3_9BACT</name>
<reference evidence="2" key="2">
    <citation type="submission" date="2023-01" db="EMBL/GenBank/DDBJ databases">
        <title>Draft genome sequence of Portibacter lacus strain NBRC 108769.</title>
        <authorList>
            <person name="Sun Q."/>
            <person name="Mori K."/>
        </authorList>
    </citation>
    <scope>NUCLEOTIDE SEQUENCE</scope>
    <source>
        <strain evidence="2">NBRC 108769</strain>
    </source>
</reference>
<reference evidence="2" key="1">
    <citation type="journal article" date="2014" name="Int. J. Syst. Evol. Microbiol.">
        <title>Complete genome sequence of Corynebacterium casei LMG S-19264T (=DSM 44701T), isolated from a smear-ripened cheese.</title>
        <authorList>
            <consortium name="US DOE Joint Genome Institute (JGI-PGF)"/>
            <person name="Walter F."/>
            <person name="Albersmeier A."/>
            <person name="Kalinowski J."/>
            <person name="Ruckert C."/>
        </authorList>
    </citation>
    <scope>NUCLEOTIDE SEQUENCE</scope>
    <source>
        <strain evidence="2">NBRC 108769</strain>
    </source>
</reference>
<evidence type="ECO:0000313" key="3">
    <source>
        <dbReference type="Proteomes" id="UP001156666"/>
    </source>
</evidence>
<dbReference type="Pfam" id="PF01636">
    <property type="entry name" value="APH"/>
    <property type="match status" value="1"/>
</dbReference>
<dbReference type="PANTHER" id="PTHR47829">
    <property type="entry name" value="HYDROLASE, PUTATIVE (AFU_ORTHOLOGUE AFUA_1G12880)-RELATED"/>
    <property type="match status" value="1"/>
</dbReference>
<dbReference type="SUPFAM" id="SSF56112">
    <property type="entry name" value="Protein kinase-like (PK-like)"/>
    <property type="match status" value="1"/>
</dbReference>
<dbReference type="RefSeq" id="WP_235292704.1">
    <property type="nucleotide sequence ID" value="NZ_BSOH01000023.1"/>
</dbReference>
<dbReference type="EMBL" id="BSOH01000023">
    <property type="protein sequence ID" value="GLR18757.1"/>
    <property type="molecule type" value="Genomic_DNA"/>
</dbReference>
<protein>
    <submittedName>
        <fullName evidence="2">Phosphotransferase family protein</fullName>
    </submittedName>
</protein>
<dbReference type="InterPro" id="IPR011009">
    <property type="entry name" value="Kinase-like_dom_sf"/>
</dbReference>
<accession>A0AA37SRP3</accession>
<evidence type="ECO:0000313" key="2">
    <source>
        <dbReference type="EMBL" id="GLR18757.1"/>
    </source>
</evidence>
<dbReference type="Gene3D" id="3.30.200.20">
    <property type="entry name" value="Phosphorylase Kinase, domain 1"/>
    <property type="match status" value="1"/>
</dbReference>
<dbReference type="PANTHER" id="PTHR47829:SF1">
    <property type="entry name" value="HAD FAMILY PHOSPHATASE"/>
    <property type="match status" value="1"/>
</dbReference>
<proteinExistence type="predicted"/>
<dbReference type="CDD" id="cd05154">
    <property type="entry name" value="ACAD10_11_N-like"/>
    <property type="match status" value="1"/>
</dbReference>
<organism evidence="2 3">
    <name type="scientific">Portibacter lacus</name>
    <dbReference type="NCBI Taxonomy" id="1099794"/>
    <lineage>
        <taxon>Bacteria</taxon>
        <taxon>Pseudomonadati</taxon>
        <taxon>Bacteroidota</taxon>
        <taxon>Saprospiria</taxon>
        <taxon>Saprospirales</taxon>
        <taxon>Haliscomenobacteraceae</taxon>
        <taxon>Portibacter</taxon>
    </lineage>
</organism>
<sequence length="350" mass="40201">MGEIRTVLKGEEIPESKLREILQKANLLDDVNSNIDLQQFSSGYSNLTYLITTDQKEYVLRRPPFGAVKRGHDMGREYKVLNALQGHFKKIPKVYFFDESELLGVPFYIMEKVNGVIVRNEKLVPESYGEISDKWLDTFVELHALDYKEVGLEDFARPIGYVERQVRNWSKQYIAAKTKEVKAAAVVMDWMAANQVESEEHCLIHNDFRFDNVIFKDDTWSEVAAVLDWEMATIGDPLMDLGTTLGYWTMASDPEFLQKGLPSSTVYPGNLSRSELVSEYARRSGREIDHIIFYYVYGLFKIAVIAQQIYYRYKKGLTTDPKFAGLEAASEGLCMMALQAIEKKKIENLF</sequence>
<dbReference type="InterPro" id="IPR052898">
    <property type="entry name" value="ACAD10-like"/>
</dbReference>